<dbReference type="AlphaFoldDB" id="A0A235FB85"/>
<evidence type="ECO:0000313" key="2">
    <source>
        <dbReference type="Proteomes" id="UP000215059"/>
    </source>
</evidence>
<name>A0A235FB85_9BACL</name>
<reference evidence="1 2" key="1">
    <citation type="submission" date="2017-07" db="EMBL/GenBank/DDBJ databases">
        <title>Fictibacillus sp. nov. GDSW-R2A3 Genome sequencing and assembly.</title>
        <authorList>
            <person name="Mayilraj S."/>
        </authorList>
    </citation>
    <scope>NUCLEOTIDE SEQUENCE [LARGE SCALE GENOMIC DNA]</scope>
    <source>
        <strain evidence="1 2">GDSW-R2A3</strain>
    </source>
</reference>
<gene>
    <name evidence="1" type="ORF">CGZ90_01300</name>
</gene>
<evidence type="ECO:0000313" key="1">
    <source>
        <dbReference type="EMBL" id="OYD58568.1"/>
    </source>
</evidence>
<dbReference type="SUPFAM" id="SSF140415">
    <property type="entry name" value="YppE-like"/>
    <property type="match status" value="1"/>
</dbReference>
<dbReference type="InterPro" id="IPR023351">
    <property type="entry name" value="YppE-like_sf"/>
</dbReference>
<comment type="caution">
    <text evidence="1">The sequence shown here is derived from an EMBL/GenBank/DDBJ whole genome shotgun (WGS) entry which is preliminary data.</text>
</comment>
<evidence type="ECO:0008006" key="3">
    <source>
        <dbReference type="Google" id="ProtNLM"/>
    </source>
</evidence>
<dbReference type="Gene3D" id="1.20.120.440">
    <property type="entry name" value="YppE-like"/>
    <property type="match status" value="1"/>
</dbReference>
<organism evidence="1 2">
    <name type="scientific">Fictibacillus aquaticus</name>
    <dbReference type="NCBI Taxonomy" id="2021314"/>
    <lineage>
        <taxon>Bacteria</taxon>
        <taxon>Bacillati</taxon>
        <taxon>Bacillota</taxon>
        <taxon>Bacilli</taxon>
        <taxon>Bacillales</taxon>
        <taxon>Fictibacillaceae</taxon>
        <taxon>Fictibacillus</taxon>
    </lineage>
</organism>
<dbReference type="OrthoDB" id="2361079at2"/>
<dbReference type="Pfam" id="PF08807">
    <property type="entry name" value="DUF1798"/>
    <property type="match status" value="1"/>
</dbReference>
<sequence>MLGWYTEGHTMNEVLLNKTELLILLLEEAREKFASRGEEAPDFFSEVKPFADKVRDTCDEWLPLAEEFANRTRANYIHGSQISAAAENLQSLSISALQPDMRERRFKDLASSVEYVLHQLRDGLKQDQTK</sequence>
<dbReference type="EMBL" id="NOII01000001">
    <property type="protein sequence ID" value="OYD58568.1"/>
    <property type="molecule type" value="Genomic_DNA"/>
</dbReference>
<keyword evidence="2" id="KW-1185">Reference proteome</keyword>
<dbReference type="InterPro" id="IPR014913">
    <property type="entry name" value="YppE-like"/>
</dbReference>
<accession>A0A235FB85</accession>
<proteinExistence type="predicted"/>
<protein>
    <recommendedName>
        <fullName evidence="3">DUF1798 domain-containing protein</fullName>
    </recommendedName>
</protein>
<dbReference type="Proteomes" id="UP000215059">
    <property type="component" value="Unassembled WGS sequence"/>
</dbReference>